<keyword evidence="10" id="KW-1185">Reference proteome</keyword>
<dbReference type="Pfam" id="PF00480">
    <property type="entry name" value="ROK"/>
    <property type="match status" value="1"/>
</dbReference>
<gene>
    <name evidence="9" type="ORF">BEP19_10145</name>
</gene>
<dbReference type="PANTHER" id="PTHR18964:SF149">
    <property type="entry name" value="BIFUNCTIONAL UDP-N-ACETYLGLUCOSAMINE 2-EPIMERASE_N-ACETYLMANNOSAMINE KINASE"/>
    <property type="match status" value="1"/>
</dbReference>
<comment type="similarity">
    <text evidence="1">Belongs to the ROK (NagC/XylR) family.</text>
</comment>
<dbReference type="Proteomes" id="UP000284219">
    <property type="component" value="Unassembled WGS sequence"/>
</dbReference>
<evidence type="ECO:0000313" key="9">
    <source>
        <dbReference type="EMBL" id="RKD22612.1"/>
    </source>
</evidence>
<keyword evidence="6" id="KW-0418">Kinase</keyword>
<dbReference type="GO" id="GO:0005524">
    <property type="term" value="F:ATP binding"/>
    <property type="evidence" value="ECO:0007669"/>
    <property type="project" value="UniProtKB-KW"/>
</dbReference>
<dbReference type="Gene3D" id="3.30.420.40">
    <property type="match status" value="2"/>
</dbReference>
<dbReference type="PANTHER" id="PTHR18964">
    <property type="entry name" value="ROK (REPRESSOR, ORF, KINASE) FAMILY"/>
    <property type="match status" value="1"/>
</dbReference>
<dbReference type="SUPFAM" id="SSF53067">
    <property type="entry name" value="Actin-like ATPase domain"/>
    <property type="match status" value="1"/>
</dbReference>
<comment type="caution">
    <text evidence="9">The sequence shown here is derived from an EMBL/GenBank/DDBJ whole genome shotgun (WGS) entry which is preliminary data.</text>
</comment>
<organism evidence="9 10">
    <name type="scientific">Ammoniphilus oxalaticus</name>
    <dbReference type="NCBI Taxonomy" id="66863"/>
    <lineage>
        <taxon>Bacteria</taxon>
        <taxon>Bacillati</taxon>
        <taxon>Bacillota</taxon>
        <taxon>Bacilli</taxon>
        <taxon>Bacillales</taxon>
        <taxon>Paenibacillaceae</taxon>
        <taxon>Aneurinibacillus group</taxon>
        <taxon>Ammoniphilus</taxon>
    </lineage>
</organism>
<accession>A0A419SFQ2</accession>
<evidence type="ECO:0000313" key="10">
    <source>
        <dbReference type="Proteomes" id="UP000284219"/>
    </source>
</evidence>
<dbReference type="InterPro" id="IPR043129">
    <property type="entry name" value="ATPase_NBD"/>
</dbReference>
<reference evidence="9 10" key="1">
    <citation type="submission" date="2016-08" db="EMBL/GenBank/DDBJ databases">
        <title>Novel Firmicute Genomes.</title>
        <authorList>
            <person name="Poppleton D.I."/>
            <person name="Gribaldo S."/>
        </authorList>
    </citation>
    <scope>NUCLEOTIDE SEQUENCE [LARGE SCALE GENOMIC DNA]</scope>
    <source>
        <strain evidence="9 10">RAOx-1</strain>
    </source>
</reference>
<evidence type="ECO:0000256" key="3">
    <source>
        <dbReference type="ARBA" id="ARBA00014701"/>
    </source>
</evidence>
<dbReference type="RefSeq" id="WP_120190085.1">
    <property type="nucleotide sequence ID" value="NZ_MCHY01000009.1"/>
</dbReference>
<evidence type="ECO:0000256" key="6">
    <source>
        <dbReference type="ARBA" id="ARBA00022777"/>
    </source>
</evidence>
<dbReference type="GO" id="GO:0006096">
    <property type="term" value="P:glycolytic process"/>
    <property type="evidence" value="ECO:0007669"/>
    <property type="project" value="InterPro"/>
</dbReference>
<protein>
    <recommendedName>
        <fullName evidence="3">Glucokinase</fullName>
        <ecNumber evidence="2">2.7.1.2</ecNumber>
    </recommendedName>
    <alternativeName>
        <fullName evidence="8">Glucose kinase</fullName>
    </alternativeName>
</protein>
<dbReference type="EMBL" id="MCHY01000009">
    <property type="protein sequence ID" value="RKD22612.1"/>
    <property type="molecule type" value="Genomic_DNA"/>
</dbReference>
<keyword evidence="7" id="KW-0067">ATP-binding</keyword>
<evidence type="ECO:0000256" key="1">
    <source>
        <dbReference type="ARBA" id="ARBA00006479"/>
    </source>
</evidence>
<evidence type="ECO:0000256" key="8">
    <source>
        <dbReference type="ARBA" id="ARBA00032386"/>
    </source>
</evidence>
<evidence type="ECO:0000256" key="2">
    <source>
        <dbReference type="ARBA" id="ARBA00012323"/>
    </source>
</evidence>
<keyword evidence="5" id="KW-0547">Nucleotide-binding</keyword>
<keyword evidence="4" id="KW-0808">Transferase</keyword>
<proteinExistence type="inferred from homology"/>
<dbReference type="AlphaFoldDB" id="A0A419SFQ2"/>
<dbReference type="GO" id="GO:0005737">
    <property type="term" value="C:cytoplasm"/>
    <property type="evidence" value="ECO:0007669"/>
    <property type="project" value="InterPro"/>
</dbReference>
<evidence type="ECO:0000256" key="7">
    <source>
        <dbReference type="ARBA" id="ARBA00022840"/>
    </source>
</evidence>
<dbReference type="GO" id="GO:0004340">
    <property type="term" value="F:glucokinase activity"/>
    <property type="evidence" value="ECO:0007669"/>
    <property type="project" value="UniProtKB-EC"/>
</dbReference>
<evidence type="ECO:0000256" key="4">
    <source>
        <dbReference type="ARBA" id="ARBA00022679"/>
    </source>
</evidence>
<sequence>MNKKVYAGIDLGGTTIKMGICSTDGAVIGETKHPTPKGPYQDVFRTFQQLLSDLLLQAGLSIHDVIGVGVGVPALLDVKKGYAFEIVNLGWRNVPIKFELERYLGVSCFVDNDANVAALGEMWQGAGRGAAHLICVTVGTGIGGGLILNGDIFHGAVGLAGEIGHLKVRPEIGRRCNCGNIGCLETEASATAIVFYGRTAVESGEATQLRQILDQSRGSLTARDVVDAAKNGDLVSIKIMERVSHYLGLALANLSNTLNPEKIVIGGGVSRAGSFFLNPIRDQFRTYALDQVARSVELLPAELGNTAGWLGAAWLVHRNLGEDGGN</sequence>
<dbReference type="EC" id="2.7.1.2" evidence="2"/>
<dbReference type="NCBIfam" id="TIGR00744">
    <property type="entry name" value="ROK_glcA_fam"/>
    <property type="match status" value="1"/>
</dbReference>
<evidence type="ECO:0000256" key="5">
    <source>
        <dbReference type="ARBA" id="ARBA00022741"/>
    </source>
</evidence>
<dbReference type="PROSITE" id="PS01125">
    <property type="entry name" value="ROK"/>
    <property type="match status" value="1"/>
</dbReference>
<dbReference type="InterPro" id="IPR049874">
    <property type="entry name" value="ROK_cs"/>
</dbReference>
<dbReference type="InterPro" id="IPR004654">
    <property type="entry name" value="ROK_glcA"/>
</dbReference>
<dbReference type="OrthoDB" id="9810372at2"/>
<dbReference type="InterPro" id="IPR000600">
    <property type="entry name" value="ROK"/>
</dbReference>
<name>A0A419SFQ2_9BACL</name>